<reference evidence="7" key="1">
    <citation type="submission" date="2020-10" db="EMBL/GenBank/DDBJ databases">
        <title>Ca. Dormibacterota MAGs.</title>
        <authorList>
            <person name="Montgomery K."/>
        </authorList>
    </citation>
    <scope>NUCLEOTIDE SEQUENCE [LARGE SCALE GENOMIC DNA]</scope>
    <source>
        <strain evidence="7">SC8812_S17_10</strain>
    </source>
</reference>
<feature type="transmembrane region" description="Helical" evidence="6">
    <location>
        <begin position="510"/>
        <end position="533"/>
    </location>
</feature>
<evidence type="ECO:0000256" key="5">
    <source>
        <dbReference type="SAM" id="MobiDB-lite"/>
    </source>
</evidence>
<evidence type="ECO:0000256" key="4">
    <source>
        <dbReference type="ARBA" id="ARBA00023136"/>
    </source>
</evidence>
<feature type="transmembrane region" description="Helical" evidence="6">
    <location>
        <begin position="144"/>
        <end position="166"/>
    </location>
</feature>
<dbReference type="InterPro" id="IPR052962">
    <property type="entry name" value="AA_Transporter_AGT"/>
</dbReference>
<accession>A0A934N9X9</accession>
<feature type="transmembrane region" description="Helical" evidence="6">
    <location>
        <begin position="571"/>
        <end position="589"/>
    </location>
</feature>
<dbReference type="Proteomes" id="UP000612893">
    <property type="component" value="Unassembled WGS sequence"/>
</dbReference>
<feature type="transmembrane region" description="Helical" evidence="6">
    <location>
        <begin position="305"/>
        <end position="324"/>
    </location>
</feature>
<evidence type="ECO:0000256" key="1">
    <source>
        <dbReference type="ARBA" id="ARBA00004141"/>
    </source>
</evidence>
<protein>
    <submittedName>
        <fullName evidence="7">APC family permease</fullName>
    </submittedName>
</protein>
<feature type="transmembrane region" description="Helical" evidence="6">
    <location>
        <begin position="609"/>
        <end position="630"/>
    </location>
</feature>
<evidence type="ECO:0000313" key="7">
    <source>
        <dbReference type="EMBL" id="MBJ7600921.1"/>
    </source>
</evidence>
<evidence type="ECO:0000256" key="2">
    <source>
        <dbReference type="ARBA" id="ARBA00022692"/>
    </source>
</evidence>
<dbReference type="PANTHER" id="PTHR47547">
    <property type="match status" value="1"/>
</dbReference>
<name>A0A934N9X9_9BACT</name>
<feature type="transmembrane region" description="Helical" evidence="6">
    <location>
        <begin position="345"/>
        <end position="367"/>
    </location>
</feature>
<feature type="region of interest" description="Disordered" evidence="5">
    <location>
        <begin position="1"/>
        <end position="55"/>
    </location>
</feature>
<dbReference type="EMBL" id="JAEKNR010000229">
    <property type="protein sequence ID" value="MBJ7600921.1"/>
    <property type="molecule type" value="Genomic_DNA"/>
</dbReference>
<comment type="subcellular location">
    <subcellularLocation>
        <location evidence="1">Membrane</location>
        <topology evidence="1">Multi-pass membrane protein</topology>
    </subcellularLocation>
</comment>
<feature type="transmembrane region" description="Helical" evidence="6">
    <location>
        <begin position="450"/>
        <end position="469"/>
    </location>
</feature>
<dbReference type="GO" id="GO:0016020">
    <property type="term" value="C:membrane"/>
    <property type="evidence" value="ECO:0007669"/>
    <property type="project" value="UniProtKB-SubCell"/>
</dbReference>
<dbReference type="PANTHER" id="PTHR47547:SF1">
    <property type="entry name" value="ASPARTATE-PROTON SYMPORTER"/>
    <property type="match status" value="1"/>
</dbReference>
<feature type="transmembrane region" description="Helical" evidence="6">
    <location>
        <begin position="240"/>
        <end position="260"/>
    </location>
</feature>
<feature type="transmembrane region" description="Helical" evidence="6">
    <location>
        <begin position="475"/>
        <end position="498"/>
    </location>
</feature>
<feature type="transmembrane region" description="Helical" evidence="6">
    <location>
        <begin position="539"/>
        <end position="559"/>
    </location>
</feature>
<comment type="caution">
    <text evidence="7">The sequence shown here is derived from an EMBL/GenBank/DDBJ whole genome shotgun (WGS) entry which is preliminary data.</text>
</comment>
<sequence length="662" mass="69791">MSRTFFPGPASFPGRPRHPTDPNAGLERPAAGNGSRLPRQRAAPSSPWTPGAERGLRAVPAAPSSGVLAFARAASTIAENCPACPLGVPGEGYNVALAGQAVKAPAVGERKLRREVGLVGLLFASVGSIIGSGWLFGALNASKIAGPAALISWVVGGAAVILLALIHAELGGMYPVAGGSARFPHYAFGSLIGFSSGWFAFLGAVTTAPIEVEAALTYAGGYVSQFFHVDLIDKQGLVTAPGFAVSVVLMLIFSAINVMGVKWLSETNKVAVWWKIAIPVLAVIVLLIVAFHPSNFTAGGGFMPFGLKGVLTAIPAGGVIFAYLGFEQAIQLGAETKNPRRNIPLAVIGSMIVGVILYVGLDLAFVGALDPKLLSKGWENIAFNGTFGPFAAIFETLGLTFFAVLIYIDAVISPGGTGLLYVGTSSRLTFALGRNRYIPDIFARLSTRGVPIFAIAFSFIVGIFLFLPFPSWAQLVGFISSATVIAYAMAPLAMGALRMQEPDRERPFKLWGGSVLAPLGFIVANEIILFSGWAVVWKLVFAIVIGFILLGISSATTSAERRPSLDWRSGAWVWPYVLGLGVISYFASFGPADRLPIILLKGAKGDLPYGIDVLVMAVFALAIYFLAMWLRLPSERVHEYVGDLAAEAEEEAEVLAPAPAAH</sequence>
<feature type="transmembrane region" description="Helical" evidence="6">
    <location>
        <begin position="272"/>
        <end position="293"/>
    </location>
</feature>
<dbReference type="GO" id="GO:0022857">
    <property type="term" value="F:transmembrane transporter activity"/>
    <property type="evidence" value="ECO:0007669"/>
    <property type="project" value="InterPro"/>
</dbReference>
<keyword evidence="2 6" id="KW-0812">Transmembrane</keyword>
<evidence type="ECO:0000256" key="3">
    <source>
        <dbReference type="ARBA" id="ARBA00022989"/>
    </source>
</evidence>
<proteinExistence type="predicted"/>
<gene>
    <name evidence="7" type="ORF">JF922_22990</name>
</gene>
<keyword evidence="4 6" id="KW-0472">Membrane</keyword>
<feature type="transmembrane region" description="Helical" evidence="6">
    <location>
        <begin position="118"/>
        <end position="138"/>
    </location>
</feature>
<evidence type="ECO:0000313" key="8">
    <source>
        <dbReference type="Proteomes" id="UP000612893"/>
    </source>
</evidence>
<keyword evidence="8" id="KW-1185">Reference proteome</keyword>
<keyword evidence="3 6" id="KW-1133">Transmembrane helix</keyword>
<organism evidence="7 8">
    <name type="scientific">Candidatus Nephthysia bennettiae</name>
    <dbReference type="NCBI Taxonomy" id="3127016"/>
    <lineage>
        <taxon>Bacteria</taxon>
        <taxon>Bacillati</taxon>
        <taxon>Candidatus Dormiibacterota</taxon>
        <taxon>Candidatus Dormibacteria</taxon>
        <taxon>Candidatus Dormibacterales</taxon>
        <taxon>Candidatus Dormibacteraceae</taxon>
        <taxon>Candidatus Nephthysia</taxon>
    </lineage>
</organism>
<dbReference type="InterPro" id="IPR002293">
    <property type="entry name" value="AA/rel_permease1"/>
</dbReference>
<evidence type="ECO:0000256" key="6">
    <source>
        <dbReference type="SAM" id="Phobius"/>
    </source>
</evidence>
<dbReference type="Gene3D" id="1.20.1740.10">
    <property type="entry name" value="Amino acid/polyamine transporter I"/>
    <property type="match status" value="1"/>
</dbReference>
<dbReference type="AlphaFoldDB" id="A0A934N9X9"/>
<feature type="transmembrane region" description="Helical" evidence="6">
    <location>
        <begin position="387"/>
        <end position="408"/>
    </location>
</feature>
<dbReference type="Pfam" id="PF13520">
    <property type="entry name" value="AA_permease_2"/>
    <property type="match status" value="1"/>
</dbReference>
<feature type="transmembrane region" description="Helical" evidence="6">
    <location>
        <begin position="186"/>
        <end position="210"/>
    </location>
</feature>